<dbReference type="Gene3D" id="3.30.420.40">
    <property type="match status" value="1"/>
</dbReference>
<gene>
    <name evidence="2" type="ORF">A3D04_03860</name>
</gene>
<dbReference type="EMBL" id="MFBD01000005">
    <property type="protein sequence ID" value="OGD89347.1"/>
    <property type="molecule type" value="Genomic_DNA"/>
</dbReference>
<name>A0A1F5GBZ9_9BACT</name>
<dbReference type="GO" id="GO:0002949">
    <property type="term" value="P:tRNA threonylcarbamoyladenosine modification"/>
    <property type="evidence" value="ECO:0007669"/>
    <property type="project" value="InterPro"/>
</dbReference>
<feature type="domain" description="Gcp-like" evidence="1">
    <location>
        <begin position="35"/>
        <end position="89"/>
    </location>
</feature>
<dbReference type="SUPFAM" id="SSF53067">
    <property type="entry name" value="Actin-like ATPase domain"/>
    <property type="match status" value="1"/>
</dbReference>
<dbReference type="InterPro" id="IPR022496">
    <property type="entry name" value="T6A_TsaB"/>
</dbReference>
<evidence type="ECO:0000313" key="2">
    <source>
        <dbReference type="EMBL" id="OGD89347.1"/>
    </source>
</evidence>
<dbReference type="InterPro" id="IPR043129">
    <property type="entry name" value="ATPase_NBD"/>
</dbReference>
<evidence type="ECO:0000313" key="3">
    <source>
        <dbReference type="Proteomes" id="UP000177369"/>
    </source>
</evidence>
<dbReference type="Pfam" id="PF00814">
    <property type="entry name" value="TsaD"/>
    <property type="match status" value="1"/>
</dbReference>
<organism evidence="2 3">
    <name type="scientific">Candidatus Curtissbacteria bacterium RIFCSPHIGHO2_02_FULL_40_16b</name>
    <dbReference type="NCBI Taxonomy" id="1797714"/>
    <lineage>
        <taxon>Bacteria</taxon>
        <taxon>Candidatus Curtissiibacteriota</taxon>
    </lineage>
</organism>
<dbReference type="Proteomes" id="UP000177369">
    <property type="component" value="Unassembled WGS sequence"/>
</dbReference>
<dbReference type="STRING" id="1797714.A3D04_03860"/>
<comment type="caution">
    <text evidence="2">The sequence shown here is derived from an EMBL/GenBank/DDBJ whole genome shotgun (WGS) entry which is preliminary data.</text>
</comment>
<protein>
    <submittedName>
        <fullName evidence="2">tRNA (Adenosine(37)-N6)-threonylcarbamoyltransferase complex dimerization subunit type 1 TsaB</fullName>
    </submittedName>
</protein>
<reference evidence="2 3" key="1">
    <citation type="journal article" date="2016" name="Nat. Commun.">
        <title>Thousands of microbial genomes shed light on interconnected biogeochemical processes in an aquifer system.</title>
        <authorList>
            <person name="Anantharaman K."/>
            <person name="Brown C.T."/>
            <person name="Hug L.A."/>
            <person name="Sharon I."/>
            <person name="Castelle C.J."/>
            <person name="Probst A.J."/>
            <person name="Thomas B.C."/>
            <person name="Singh A."/>
            <person name="Wilkins M.J."/>
            <person name="Karaoz U."/>
            <person name="Brodie E.L."/>
            <person name="Williams K.H."/>
            <person name="Hubbard S.S."/>
            <person name="Banfield J.F."/>
        </authorList>
    </citation>
    <scope>NUCLEOTIDE SEQUENCE [LARGE SCALE GENOMIC DNA]</scope>
</reference>
<dbReference type="GO" id="GO:0016740">
    <property type="term" value="F:transferase activity"/>
    <property type="evidence" value="ECO:0007669"/>
    <property type="project" value="UniProtKB-KW"/>
</dbReference>
<keyword evidence="2" id="KW-0808">Transferase</keyword>
<dbReference type="InterPro" id="IPR000905">
    <property type="entry name" value="Gcp-like_dom"/>
</dbReference>
<dbReference type="AlphaFoldDB" id="A0A1F5GBZ9"/>
<accession>A0A1F5GBZ9</accession>
<proteinExistence type="predicted"/>
<dbReference type="NCBIfam" id="TIGR03725">
    <property type="entry name" value="T6A_YeaZ"/>
    <property type="match status" value="1"/>
</dbReference>
<evidence type="ECO:0000259" key="1">
    <source>
        <dbReference type="Pfam" id="PF00814"/>
    </source>
</evidence>
<sequence length="107" mass="11635">MKLKIESTNPKKISVKLFKGNKKLGYLSKNQKVGSQVLLPMIIKVLKQNEIKFSDVTSIEVDTGPGSFTGTRVGVAIANALGYALKIPVNGKKGKIALPRYAKSKFD</sequence>